<gene>
    <name evidence="9" type="ORF">ATJ88_3502</name>
</gene>
<dbReference type="Proteomes" id="UP000224130">
    <property type="component" value="Unassembled WGS sequence"/>
</dbReference>
<feature type="compositionally biased region" description="Low complexity" evidence="5">
    <location>
        <begin position="256"/>
        <end position="299"/>
    </location>
</feature>
<evidence type="ECO:0000256" key="1">
    <source>
        <dbReference type="ARBA" id="ARBA00010641"/>
    </source>
</evidence>
<organism evidence="9 10">
    <name type="scientific">Isoptericola jiangsuensis</name>
    <dbReference type="NCBI Taxonomy" id="548579"/>
    <lineage>
        <taxon>Bacteria</taxon>
        <taxon>Bacillati</taxon>
        <taxon>Actinomycetota</taxon>
        <taxon>Actinomycetes</taxon>
        <taxon>Micrococcales</taxon>
        <taxon>Promicromonosporaceae</taxon>
        <taxon>Isoptericola</taxon>
    </lineage>
</organism>
<dbReference type="SUPFAM" id="SSF88659">
    <property type="entry name" value="Sigma3 and sigma4 domains of RNA polymerase sigma factors"/>
    <property type="match status" value="1"/>
</dbReference>
<dbReference type="InterPro" id="IPR036388">
    <property type="entry name" value="WH-like_DNA-bd_sf"/>
</dbReference>
<feature type="compositionally biased region" description="Low complexity" evidence="5">
    <location>
        <begin position="361"/>
        <end position="373"/>
    </location>
</feature>
<keyword evidence="2" id="KW-0805">Transcription regulation</keyword>
<comment type="similarity">
    <text evidence="1">Belongs to the sigma-70 factor family. ECF subfamily.</text>
</comment>
<dbReference type="InterPro" id="IPR013324">
    <property type="entry name" value="RNA_pol_sigma_r3/r4-like"/>
</dbReference>
<sequence length="465" mass="46662">MTTGEDAAPTGGAAVDAAIARMRAVAAESGDAGPGEAGSADADVLRTALATLPYQEQRLLWDSHVLGRGLDGIAGALGLHVRAARRRLHRAEEQLARALSAAHARGVPARLCVETRGDLHAYVGHRLGGGRRAALEDHLFGCAGCMRAFVDVREASWALRDAAPLLLAPLAGSGVTVPVVVGALGASGSTGVAGWFAALGAALAGAWEGVVRAAKQVVGRPVGVVAGAAAALVAVAAVAMSLAPGAAPVTVDPVAAPSASASPTATTPTSAAPTPSAPTSASPEASPSASPDPEPSADTGIDLDAGTREQTVDTVETVEPAPEDTAGPGDEPAATDPPRTDDVEPTPDPSPTTRPGGSEQTPTPTATPSATPRPVEPTPTPEATAPVSVSVTLRVGGFGWFRVVPTGGAQVVDVVGGRRTEVTQDRDGRWWVRAEGGRDREVTVVVSGPAGSEPGAWLSWYGLED</sequence>
<keyword evidence="3" id="KW-0731">Sigma factor</keyword>
<evidence type="ECO:0000313" key="9">
    <source>
        <dbReference type="EMBL" id="PFG44766.1"/>
    </source>
</evidence>
<evidence type="ECO:0000313" key="10">
    <source>
        <dbReference type="Proteomes" id="UP000224130"/>
    </source>
</evidence>
<dbReference type="GO" id="GO:0003677">
    <property type="term" value="F:DNA binding"/>
    <property type="evidence" value="ECO:0007669"/>
    <property type="project" value="InterPro"/>
</dbReference>
<feature type="domain" description="RNA polymerase sigma factor 70 region 4 type 2" evidence="7">
    <location>
        <begin position="44"/>
        <end position="95"/>
    </location>
</feature>
<reference evidence="9 10" key="1">
    <citation type="submission" date="2017-10" db="EMBL/GenBank/DDBJ databases">
        <title>Sequencing the genomes of 1000 actinobacteria strains.</title>
        <authorList>
            <person name="Klenk H.-P."/>
        </authorList>
    </citation>
    <scope>NUCLEOTIDE SEQUENCE [LARGE SCALE GENOMIC DNA]</scope>
    <source>
        <strain evidence="9 10">DSM 21863</strain>
    </source>
</reference>
<feature type="transmembrane region" description="Helical" evidence="6">
    <location>
        <begin position="165"/>
        <end position="186"/>
    </location>
</feature>
<feature type="transmembrane region" description="Helical" evidence="6">
    <location>
        <begin position="222"/>
        <end position="243"/>
    </location>
</feature>
<dbReference type="OrthoDB" id="5146719at2"/>
<keyword evidence="6" id="KW-0472">Membrane</keyword>
<dbReference type="AlphaFoldDB" id="A0A2A9F1S3"/>
<dbReference type="RefSeq" id="WP_098464923.1">
    <property type="nucleotide sequence ID" value="NZ_PDJJ01000001.1"/>
</dbReference>
<dbReference type="EMBL" id="PDJJ01000001">
    <property type="protein sequence ID" value="PFG44766.1"/>
    <property type="molecule type" value="Genomic_DNA"/>
</dbReference>
<dbReference type="Pfam" id="PF13490">
    <property type="entry name" value="zf-HC2"/>
    <property type="match status" value="1"/>
</dbReference>
<dbReference type="Pfam" id="PF08281">
    <property type="entry name" value="Sigma70_r4_2"/>
    <property type="match status" value="1"/>
</dbReference>
<name>A0A2A9F1S3_9MICO</name>
<keyword evidence="6" id="KW-1133">Transmembrane helix</keyword>
<evidence type="ECO:0000256" key="4">
    <source>
        <dbReference type="ARBA" id="ARBA00023163"/>
    </source>
</evidence>
<evidence type="ECO:0000256" key="3">
    <source>
        <dbReference type="ARBA" id="ARBA00023082"/>
    </source>
</evidence>
<feature type="transmembrane region" description="Helical" evidence="6">
    <location>
        <begin position="192"/>
        <end position="210"/>
    </location>
</feature>
<keyword evidence="10" id="KW-1185">Reference proteome</keyword>
<evidence type="ECO:0000259" key="7">
    <source>
        <dbReference type="Pfam" id="PF08281"/>
    </source>
</evidence>
<proteinExistence type="inferred from homology"/>
<keyword evidence="4" id="KW-0804">Transcription</keyword>
<dbReference type="GO" id="GO:0016987">
    <property type="term" value="F:sigma factor activity"/>
    <property type="evidence" value="ECO:0007669"/>
    <property type="project" value="UniProtKB-KW"/>
</dbReference>
<dbReference type="InterPro" id="IPR027383">
    <property type="entry name" value="Znf_put"/>
</dbReference>
<comment type="caution">
    <text evidence="9">The sequence shown here is derived from an EMBL/GenBank/DDBJ whole genome shotgun (WGS) entry which is preliminary data.</text>
</comment>
<feature type="region of interest" description="Disordered" evidence="5">
    <location>
        <begin position="256"/>
        <end position="385"/>
    </location>
</feature>
<evidence type="ECO:0000256" key="6">
    <source>
        <dbReference type="SAM" id="Phobius"/>
    </source>
</evidence>
<dbReference type="Gene3D" id="1.10.10.10">
    <property type="entry name" value="Winged helix-like DNA-binding domain superfamily/Winged helix DNA-binding domain"/>
    <property type="match status" value="1"/>
</dbReference>
<evidence type="ECO:0000256" key="5">
    <source>
        <dbReference type="SAM" id="MobiDB-lite"/>
    </source>
</evidence>
<dbReference type="InterPro" id="IPR013249">
    <property type="entry name" value="RNA_pol_sigma70_r4_t2"/>
</dbReference>
<feature type="domain" description="Putative zinc-finger" evidence="8">
    <location>
        <begin position="112"/>
        <end position="145"/>
    </location>
</feature>
<accession>A0A2A9F1S3</accession>
<evidence type="ECO:0000259" key="8">
    <source>
        <dbReference type="Pfam" id="PF13490"/>
    </source>
</evidence>
<dbReference type="GO" id="GO:0006352">
    <property type="term" value="P:DNA-templated transcription initiation"/>
    <property type="evidence" value="ECO:0007669"/>
    <property type="project" value="InterPro"/>
</dbReference>
<evidence type="ECO:0000256" key="2">
    <source>
        <dbReference type="ARBA" id="ARBA00023015"/>
    </source>
</evidence>
<protein>
    <submittedName>
        <fullName evidence="9">Putative zinc finger protein</fullName>
    </submittedName>
</protein>
<keyword evidence="6" id="KW-0812">Transmembrane</keyword>